<accession>A0A221KD16</accession>
<dbReference type="KEGG" id="vff:VITFI_CDS1133"/>
<dbReference type="Pfam" id="PF02563">
    <property type="entry name" value="Poly_export"/>
    <property type="match status" value="1"/>
</dbReference>
<proteinExistence type="predicted"/>
<evidence type="ECO:0000313" key="5">
    <source>
        <dbReference type="EMBL" id="ASM76911.1"/>
    </source>
</evidence>
<dbReference type="InterPro" id="IPR049712">
    <property type="entry name" value="Poly_export"/>
</dbReference>
<dbReference type="GO" id="GO:0015159">
    <property type="term" value="F:polysaccharide transmembrane transporter activity"/>
    <property type="evidence" value="ECO:0007669"/>
    <property type="project" value="InterPro"/>
</dbReference>
<protein>
    <submittedName>
        <fullName evidence="5">KpsD protein</fullName>
    </submittedName>
</protein>
<reference evidence="5 6" key="1">
    <citation type="submission" date="2017-07" db="EMBL/GenBank/DDBJ databases">
        <title>Complete Genome Sequence of the cosmetic ferment Vitreoscilla filiformis (ATCC15551).</title>
        <authorList>
            <person name="Contreras S."/>
            <person name="Sagory-Zalkind P."/>
            <person name="Blanquart H."/>
            <person name="Iltis A."/>
            <person name="Morand S.C."/>
        </authorList>
    </citation>
    <scope>NUCLEOTIDE SEQUENCE [LARGE SCALE GENOMIC DNA]</scope>
    <source>
        <strain evidence="5 6">ATCC 15551</strain>
    </source>
</reference>
<dbReference type="InterPro" id="IPR003715">
    <property type="entry name" value="Poly_export_N"/>
</dbReference>
<feature type="domain" description="Polysaccharide export protein N-terminal" evidence="3">
    <location>
        <begin position="97"/>
        <end position="163"/>
    </location>
</feature>
<dbReference type="Gene3D" id="3.10.560.10">
    <property type="entry name" value="Outer membrane lipoprotein wza domain like"/>
    <property type="match status" value="3"/>
</dbReference>
<organism evidence="5 6">
    <name type="scientific">Vitreoscilla filiformis</name>
    <dbReference type="NCBI Taxonomy" id="63"/>
    <lineage>
        <taxon>Bacteria</taxon>
        <taxon>Pseudomonadati</taxon>
        <taxon>Pseudomonadota</taxon>
        <taxon>Betaproteobacteria</taxon>
        <taxon>Neisseriales</taxon>
        <taxon>Neisseriaceae</taxon>
        <taxon>Vitreoscilla</taxon>
    </lineage>
</organism>
<dbReference type="PANTHER" id="PTHR33619:SF3">
    <property type="entry name" value="POLYSACCHARIDE EXPORT PROTEIN GFCE-RELATED"/>
    <property type="match status" value="1"/>
</dbReference>
<dbReference type="InterPro" id="IPR019554">
    <property type="entry name" value="Soluble_ligand-bd"/>
</dbReference>
<feature type="chain" id="PRO_5013052989" evidence="2">
    <location>
        <begin position="22"/>
        <end position="566"/>
    </location>
</feature>
<evidence type="ECO:0000256" key="1">
    <source>
        <dbReference type="ARBA" id="ARBA00022729"/>
    </source>
</evidence>
<evidence type="ECO:0000259" key="4">
    <source>
        <dbReference type="Pfam" id="PF10531"/>
    </source>
</evidence>
<dbReference type="EMBL" id="CP022423">
    <property type="protein sequence ID" value="ASM76911.1"/>
    <property type="molecule type" value="Genomic_DNA"/>
</dbReference>
<evidence type="ECO:0000313" key="6">
    <source>
        <dbReference type="Proteomes" id="UP000199729"/>
    </source>
</evidence>
<sequence>MLGLWVAVLGPVSLYAQSASSAEPSLAVPSSQAGLVGGAGTSLAMPTPVAAPAPTAAPAPATALPFPTSPSGLGGTVVFGSQMFVGRFANMPFTGFNPDYQIAVGDRVLLRIWGAVTYEAYQNVDPQGNIFIPNVGPVSVLGVQNKDLNKQVEAQVRRTFRANVGVYASLDSAQPVRIYVTGFVRAPGLYGGVSSDSVLNFIDKAGGIDPDRGSYLSVKVLRGGKPRANINLYRFLLDGELDRLQFQDGDTVVVLPRQHTVTVMGEAQNAYVFELDRPEVSGSDIFYMARPKPTATHVSVVRNTGVQLTSEYHRLADAKPVMVRSGDLVTFTADKYTTTLLVRVDGDQQGDRSLVMPVGATLKDLMARLNPSPRANLDGVQLFRKSVQQRQKASLEVALRNLETAALTARSSTTEEANLRKSEADLMLNFTARARSIQPLGQVVLTDREEADKLLLEDGDVLNIPTRNHLVLLSGEVLFPNAQVYSPGASVDDYVQLAGGYTQSADTSKQIVLRSNGSVAPSGSNPEPGDEILILPKIESKNIEVTRSVTQILYQIAISAKVALGL</sequence>
<feature type="domain" description="Soluble ligand binding" evidence="4">
    <location>
        <begin position="473"/>
        <end position="519"/>
    </location>
</feature>
<evidence type="ECO:0000259" key="3">
    <source>
        <dbReference type="Pfam" id="PF02563"/>
    </source>
</evidence>
<feature type="signal peptide" evidence="2">
    <location>
        <begin position="1"/>
        <end position="21"/>
    </location>
</feature>
<evidence type="ECO:0000256" key="2">
    <source>
        <dbReference type="SAM" id="SignalP"/>
    </source>
</evidence>
<dbReference type="PANTHER" id="PTHR33619">
    <property type="entry name" value="POLYSACCHARIDE EXPORT PROTEIN GFCE-RELATED"/>
    <property type="match status" value="1"/>
</dbReference>
<dbReference type="Gene3D" id="3.30.1950.10">
    <property type="entry name" value="wza like domain"/>
    <property type="match status" value="1"/>
</dbReference>
<keyword evidence="6" id="KW-1185">Reference proteome</keyword>
<gene>
    <name evidence="5" type="ORF">VITFI_CDS1133</name>
</gene>
<name>A0A221KD16_VITFI</name>
<dbReference type="Proteomes" id="UP000199729">
    <property type="component" value="Chromosome"/>
</dbReference>
<keyword evidence="1 2" id="KW-0732">Signal</keyword>
<dbReference type="AlphaFoldDB" id="A0A221KD16"/>
<dbReference type="Pfam" id="PF10531">
    <property type="entry name" value="SLBB"/>
    <property type="match status" value="1"/>
</dbReference>